<evidence type="ECO:0000313" key="3">
    <source>
        <dbReference type="Proteomes" id="UP001519460"/>
    </source>
</evidence>
<organism evidence="2 3">
    <name type="scientific">Batillaria attramentaria</name>
    <dbReference type="NCBI Taxonomy" id="370345"/>
    <lineage>
        <taxon>Eukaryota</taxon>
        <taxon>Metazoa</taxon>
        <taxon>Spiralia</taxon>
        <taxon>Lophotrochozoa</taxon>
        <taxon>Mollusca</taxon>
        <taxon>Gastropoda</taxon>
        <taxon>Caenogastropoda</taxon>
        <taxon>Sorbeoconcha</taxon>
        <taxon>Cerithioidea</taxon>
        <taxon>Batillariidae</taxon>
        <taxon>Batillaria</taxon>
    </lineage>
</organism>
<comment type="caution">
    <text evidence="2">The sequence shown here is derived from an EMBL/GenBank/DDBJ whole genome shotgun (WGS) entry which is preliminary data.</text>
</comment>
<feature type="chain" id="PRO_5044866788" evidence="1">
    <location>
        <begin position="30"/>
        <end position="165"/>
    </location>
</feature>
<name>A0ABD0JLE2_9CAEN</name>
<evidence type="ECO:0000313" key="2">
    <source>
        <dbReference type="EMBL" id="KAK7475659.1"/>
    </source>
</evidence>
<gene>
    <name evidence="2" type="ORF">BaRGS_00033085</name>
</gene>
<dbReference type="Proteomes" id="UP001519460">
    <property type="component" value="Unassembled WGS sequence"/>
</dbReference>
<dbReference type="AlphaFoldDB" id="A0ABD0JLE2"/>
<keyword evidence="1" id="KW-0732">Signal</keyword>
<keyword evidence="3" id="KW-1185">Reference proteome</keyword>
<reference evidence="2 3" key="1">
    <citation type="journal article" date="2023" name="Sci. Data">
        <title>Genome assembly of the Korean intertidal mud-creeper Batillaria attramentaria.</title>
        <authorList>
            <person name="Patra A.K."/>
            <person name="Ho P.T."/>
            <person name="Jun S."/>
            <person name="Lee S.J."/>
            <person name="Kim Y."/>
            <person name="Won Y.J."/>
        </authorList>
    </citation>
    <scope>NUCLEOTIDE SEQUENCE [LARGE SCALE GENOMIC DNA]</scope>
    <source>
        <strain evidence="2">Wonlab-2016</strain>
    </source>
</reference>
<accession>A0ABD0JLE2</accession>
<sequence length="165" mass="17905">THTVVKMAFPRSVVLCLVLFCSPLAGASALKKPAKRQDMEDMMEAAAELQMAITAVKDIYTNPLATFPQFEEAVEDLGEAAGKFVLKLKERPFTGTPLAANLQSLMAAVTAFEQAVEAQAPGTDYQTIYMNLWMAMTAVETSLQMCMQSGGGMIIDDKRSVFARA</sequence>
<feature type="non-terminal residue" evidence="2">
    <location>
        <position position="1"/>
    </location>
</feature>
<proteinExistence type="predicted"/>
<dbReference type="EMBL" id="JACVVK020000398">
    <property type="protein sequence ID" value="KAK7475659.1"/>
    <property type="molecule type" value="Genomic_DNA"/>
</dbReference>
<protein>
    <submittedName>
        <fullName evidence="2">Uncharacterized protein</fullName>
    </submittedName>
</protein>
<evidence type="ECO:0000256" key="1">
    <source>
        <dbReference type="SAM" id="SignalP"/>
    </source>
</evidence>
<feature type="signal peptide" evidence="1">
    <location>
        <begin position="1"/>
        <end position="29"/>
    </location>
</feature>